<dbReference type="EMBL" id="CM055112">
    <property type="protein sequence ID" value="KAJ7517964.1"/>
    <property type="molecule type" value="Genomic_DNA"/>
</dbReference>
<dbReference type="Proteomes" id="UP001162992">
    <property type="component" value="Chromosome 21"/>
</dbReference>
<name>A0ACC2AK90_DIPCM</name>
<evidence type="ECO:0000313" key="1">
    <source>
        <dbReference type="EMBL" id="KAJ7517964.1"/>
    </source>
</evidence>
<reference evidence="2" key="1">
    <citation type="journal article" date="2024" name="Proc. Natl. Acad. Sci. U.S.A.">
        <title>Extraordinary preservation of gene collinearity over three hundred million years revealed in homosporous lycophytes.</title>
        <authorList>
            <person name="Li C."/>
            <person name="Wickell D."/>
            <person name="Kuo L.Y."/>
            <person name="Chen X."/>
            <person name="Nie B."/>
            <person name="Liao X."/>
            <person name="Peng D."/>
            <person name="Ji J."/>
            <person name="Jenkins J."/>
            <person name="Williams M."/>
            <person name="Shu S."/>
            <person name="Plott C."/>
            <person name="Barry K."/>
            <person name="Rajasekar S."/>
            <person name="Grimwood J."/>
            <person name="Han X."/>
            <person name="Sun S."/>
            <person name="Hou Z."/>
            <person name="He W."/>
            <person name="Dai G."/>
            <person name="Sun C."/>
            <person name="Schmutz J."/>
            <person name="Leebens-Mack J.H."/>
            <person name="Li F.W."/>
            <person name="Wang L."/>
        </authorList>
    </citation>
    <scope>NUCLEOTIDE SEQUENCE [LARGE SCALE GENOMIC DNA]</scope>
    <source>
        <strain evidence="2">cv. PW_Plant_1</strain>
    </source>
</reference>
<comment type="caution">
    <text evidence="1">The sequence shown here is derived from an EMBL/GenBank/DDBJ whole genome shotgun (WGS) entry which is preliminary data.</text>
</comment>
<proteinExistence type="predicted"/>
<evidence type="ECO:0000313" key="2">
    <source>
        <dbReference type="Proteomes" id="UP001162992"/>
    </source>
</evidence>
<gene>
    <name evidence="1" type="ORF">O6H91_21G048300</name>
</gene>
<sequence>MLRRSVGECRVPVEAAAVFVLSHVKAWHAPPQLGLLVATSLARQAHAALSFSASSMDFADAEFSKSSVVRQVWRSQNPGKISDLRLVTEELHPPPHGEIRVVIKAIGLNFADVATCLGLYSAAPKGVYTPGLEFAGIVDAVGEGVDALSVGDRVLGLTRFGAYSSHINIPSKYVRSFPENWSFSEAASFPVQGLTMVYALRELGNVQRGQTVLVHSAAGGCGTFALGICKSLKVHVVATVGSDDKVKHLLEYWGEDFLPPERIIVRGVGAPFKQQLEASLASLRVEGFDCILDAVLGDYFLPAYDKLSRGGRYIVYGASSMMPHGNRPNWLTLAWKYFRRPILDPLKMMGENKNIMAFNLIWMFDKIEKMEQLFQELESYKLPPPFIGHRYPFMQALDALRKFQSGTTKGKVVLEL</sequence>
<organism evidence="1 2">
    <name type="scientific">Diphasiastrum complanatum</name>
    <name type="common">Issler's clubmoss</name>
    <name type="synonym">Lycopodium complanatum</name>
    <dbReference type="NCBI Taxonomy" id="34168"/>
    <lineage>
        <taxon>Eukaryota</taxon>
        <taxon>Viridiplantae</taxon>
        <taxon>Streptophyta</taxon>
        <taxon>Embryophyta</taxon>
        <taxon>Tracheophyta</taxon>
        <taxon>Lycopodiopsida</taxon>
        <taxon>Lycopodiales</taxon>
        <taxon>Lycopodiaceae</taxon>
        <taxon>Lycopodioideae</taxon>
        <taxon>Diphasiastrum</taxon>
    </lineage>
</organism>
<accession>A0ACC2AK90</accession>
<keyword evidence="2" id="KW-1185">Reference proteome</keyword>
<protein>
    <submittedName>
        <fullName evidence="1">Uncharacterized protein</fullName>
    </submittedName>
</protein>